<dbReference type="Gene3D" id="3.30.750.140">
    <property type="match status" value="1"/>
</dbReference>
<feature type="compositionally biased region" description="Polar residues" evidence="1">
    <location>
        <begin position="123"/>
        <end position="132"/>
    </location>
</feature>
<dbReference type="Proteomes" id="UP000315724">
    <property type="component" value="Chromosome"/>
</dbReference>
<dbReference type="AlphaFoldDB" id="A0A517QME8"/>
<evidence type="ECO:0000313" key="3">
    <source>
        <dbReference type="EMBL" id="QDT32810.1"/>
    </source>
</evidence>
<evidence type="ECO:0000313" key="4">
    <source>
        <dbReference type="Proteomes" id="UP000315724"/>
    </source>
</evidence>
<feature type="region of interest" description="Disordered" evidence="1">
    <location>
        <begin position="123"/>
        <end position="153"/>
    </location>
</feature>
<keyword evidence="4" id="KW-1185">Reference proteome</keyword>
<dbReference type="Pfam" id="PF02120">
    <property type="entry name" value="Flg_hook"/>
    <property type="match status" value="1"/>
</dbReference>
<proteinExistence type="predicted"/>
<feature type="compositionally biased region" description="Low complexity" evidence="1">
    <location>
        <begin position="259"/>
        <end position="273"/>
    </location>
</feature>
<gene>
    <name evidence="3" type="ORF">Mal48_20570</name>
</gene>
<feature type="compositionally biased region" description="Polar residues" evidence="1">
    <location>
        <begin position="141"/>
        <end position="153"/>
    </location>
</feature>
<dbReference type="InterPro" id="IPR038610">
    <property type="entry name" value="FliK-like_C_sf"/>
</dbReference>
<sequence>MFLVESVVLRPQGIGESPLQPAEQAQLSAGQIETISSPLTEEQPTKAPLLAKTPLITEATQVESSLAGEASQYKNFAPSQAELLPQYMGEYTVEETEAEAAFVDSTDAGKTNRLSVSREHFSAASSLNSDSPNPVDLKANHPQSSNNELLNPVQQGDSQHLSFFENSSLIGGDENRFSSITDPTSVAGKVIQKVVAETMAQLSAAQSKIDSSFSVRLDPPELGEVLVRLKKTEGGLMMRIVAIDPTTQQLLEHHETELSESLQSEQPEQSELSMELGDRSEFQRSDQFYDWETNENWLGNQPSRSGINSNSSSVQTRTQSTNPHDFMA</sequence>
<feature type="region of interest" description="Disordered" evidence="1">
    <location>
        <begin position="253"/>
        <end position="328"/>
    </location>
</feature>
<feature type="compositionally biased region" description="Polar residues" evidence="1">
    <location>
        <begin position="314"/>
        <end position="328"/>
    </location>
</feature>
<reference evidence="3 4" key="1">
    <citation type="submission" date="2019-02" db="EMBL/GenBank/DDBJ databases">
        <title>Deep-cultivation of Planctomycetes and their phenomic and genomic characterization uncovers novel biology.</title>
        <authorList>
            <person name="Wiegand S."/>
            <person name="Jogler M."/>
            <person name="Boedeker C."/>
            <person name="Pinto D."/>
            <person name="Vollmers J."/>
            <person name="Rivas-Marin E."/>
            <person name="Kohn T."/>
            <person name="Peeters S.H."/>
            <person name="Heuer A."/>
            <person name="Rast P."/>
            <person name="Oberbeckmann S."/>
            <person name="Bunk B."/>
            <person name="Jeske O."/>
            <person name="Meyerdierks A."/>
            <person name="Storesund J.E."/>
            <person name="Kallscheuer N."/>
            <person name="Luecker S."/>
            <person name="Lage O.M."/>
            <person name="Pohl T."/>
            <person name="Merkel B.J."/>
            <person name="Hornburger P."/>
            <person name="Mueller R.-W."/>
            <person name="Bruemmer F."/>
            <person name="Labrenz M."/>
            <person name="Spormann A.M."/>
            <person name="Op den Camp H."/>
            <person name="Overmann J."/>
            <person name="Amann R."/>
            <person name="Jetten M.S.M."/>
            <person name="Mascher T."/>
            <person name="Medema M.H."/>
            <person name="Devos D.P."/>
            <person name="Kaster A.-K."/>
            <person name="Ovreas L."/>
            <person name="Rohde M."/>
            <person name="Galperin M.Y."/>
            <person name="Jogler C."/>
        </authorList>
    </citation>
    <scope>NUCLEOTIDE SEQUENCE [LARGE SCALE GENOMIC DNA]</scope>
    <source>
        <strain evidence="3 4">Mal48</strain>
    </source>
</reference>
<accession>A0A517QME8</accession>
<evidence type="ECO:0000256" key="1">
    <source>
        <dbReference type="SAM" id="MobiDB-lite"/>
    </source>
</evidence>
<evidence type="ECO:0000259" key="2">
    <source>
        <dbReference type="Pfam" id="PF02120"/>
    </source>
</evidence>
<keyword evidence="3" id="KW-0969">Cilium</keyword>
<dbReference type="CDD" id="cd17470">
    <property type="entry name" value="T3SS_Flik_C"/>
    <property type="match status" value="1"/>
</dbReference>
<feature type="domain" description="Flagellar hook-length control protein-like C-terminal" evidence="2">
    <location>
        <begin position="206"/>
        <end position="281"/>
    </location>
</feature>
<feature type="compositionally biased region" description="Low complexity" evidence="1">
    <location>
        <begin position="303"/>
        <end position="313"/>
    </location>
</feature>
<dbReference type="EMBL" id="CP036267">
    <property type="protein sequence ID" value="QDT32810.1"/>
    <property type="molecule type" value="Genomic_DNA"/>
</dbReference>
<name>A0A517QME8_9PLAN</name>
<keyword evidence="3" id="KW-0282">Flagellum</keyword>
<protein>
    <submittedName>
        <fullName evidence="3">Flagellar hook-length control protein FliK</fullName>
    </submittedName>
</protein>
<dbReference type="InterPro" id="IPR021136">
    <property type="entry name" value="Flagellar_hook_control-like_C"/>
</dbReference>
<dbReference type="KEGG" id="tpol:Mal48_20570"/>
<organism evidence="3 4">
    <name type="scientific">Thalassoglobus polymorphus</name>
    <dbReference type="NCBI Taxonomy" id="2527994"/>
    <lineage>
        <taxon>Bacteria</taxon>
        <taxon>Pseudomonadati</taxon>
        <taxon>Planctomycetota</taxon>
        <taxon>Planctomycetia</taxon>
        <taxon>Planctomycetales</taxon>
        <taxon>Planctomycetaceae</taxon>
        <taxon>Thalassoglobus</taxon>
    </lineage>
</organism>
<keyword evidence="3" id="KW-0966">Cell projection</keyword>